<dbReference type="Proteomes" id="UP000480548">
    <property type="component" value="Unassembled WGS sequence"/>
</dbReference>
<evidence type="ECO:0000313" key="4">
    <source>
        <dbReference type="Proteomes" id="UP000475325"/>
    </source>
</evidence>
<evidence type="ECO:0000313" key="3">
    <source>
        <dbReference type="EMBL" id="KAF3140604.1"/>
    </source>
</evidence>
<evidence type="ECO:0000313" key="5">
    <source>
        <dbReference type="Proteomes" id="UP000480548"/>
    </source>
</evidence>
<evidence type="ECO:0008006" key="6">
    <source>
        <dbReference type="Google" id="ProtNLM"/>
    </source>
</evidence>
<dbReference type="AlphaFoldDB" id="A0A7C8J8F9"/>
<sequence>MLTKPSGFYVSFKLRSAGFIFLALLSFIALASSNNSPISAPIGVKSVALFARILSKDKFTSDRYTNKNVGALNYAGIYLSWPQSETTSLPLRGYSDLQINQRALQKTSTFQYDTCNQILRFNPSYSKTEAYWLSFDSSNTQGSITPLILTTTFMSAARIQHHMDVRSWDPLLSIGMEYVSFVDLDANLKRDKGSLKITKPVKDMVNDAPLKVCIQNNNLSAGFGLYITTAVNTTSITKIGDDAVTCSSAELYLDYGSNGGQEPKFES</sequence>
<comment type="caution">
    <text evidence="2">The sequence shown here is derived from an EMBL/GenBank/DDBJ whole genome shotgun (WGS) entry which is preliminary data.</text>
</comment>
<keyword evidence="1" id="KW-0732">Signal</keyword>
<feature type="signal peptide" evidence="1">
    <location>
        <begin position="1"/>
        <end position="33"/>
    </location>
</feature>
<reference evidence="4 5" key="1">
    <citation type="submission" date="2019-06" db="EMBL/GenBank/DDBJ databases">
        <authorList>
            <person name="Palmer J.M."/>
        </authorList>
    </citation>
    <scope>NUCLEOTIDE SEQUENCE [LARGE SCALE GENOMIC DNA]</scope>
    <source>
        <strain evidence="2 4">TWF102</strain>
        <strain evidence="3 5">TWF703</strain>
    </source>
</reference>
<evidence type="ECO:0000313" key="2">
    <source>
        <dbReference type="EMBL" id="KAF3096367.1"/>
    </source>
</evidence>
<proteinExistence type="predicted"/>
<dbReference type="Proteomes" id="UP000475325">
    <property type="component" value="Unassembled WGS sequence"/>
</dbReference>
<dbReference type="EMBL" id="WIQZ01000016">
    <property type="protein sequence ID" value="KAF3140604.1"/>
    <property type="molecule type" value="Genomic_DNA"/>
</dbReference>
<evidence type="ECO:0000256" key="1">
    <source>
        <dbReference type="SAM" id="SignalP"/>
    </source>
</evidence>
<accession>A0A7C8J8F9</accession>
<name>A0A7C8J8F9_ORBOL</name>
<protein>
    <recommendedName>
        <fullName evidence="6">Glycoside hydrolase 131 catalytic N-terminal domain-containing protein</fullName>
    </recommendedName>
</protein>
<gene>
    <name evidence="2" type="ORF">TWF102_006641</name>
    <name evidence="3" type="ORF">TWF703_002809</name>
</gene>
<organism evidence="2 4">
    <name type="scientific">Orbilia oligospora</name>
    <name type="common">Nematode-trapping fungus</name>
    <name type="synonym">Arthrobotrys oligospora</name>
    <dbReference type="NCBI Taxonomy" id="2813651"/>
    <lineage>
        <taxon>Eukaryota</taxon>
        <taxon>Fungi</taxon>
        <taxon>Dikarya</taxon>
        <taxon>Ascomycota</taxon>
        <taxon>Pezizomycotina</taxon>
        <taxon>Orbiliomycetes</taxon>
        <taxon>Orbiliales</taxon>
        <taxon>Orbiliaceae</taxon>
        <taxon>Orbilia</taxon>
    </lineage>
</organism>
<feature type="chain" id="PRO_5036200375" description="Glycoside hydrolase 131 catalytic N-terminal domain-containing protein" evidence="1">
    <location>
        <begin position="34"/>
        <end position="267"/>
    </location>
</feature>
<dbReference type="EMBL" id="WIQW01000037">
    <property type="protein sequence ID" value="KAF3096367.1"/>
    <property type="molecule type" value="Genomic_DNA"/>
</dbReference>